<feature type="signal peptide" evidence="2">
    <location>
        <begin position="1"/>
        <end position="32"/>
    </location>
</feature>
<protein>
    <recommendedName>
        <fullName evidence="5">Copper(I)-binding protein</fullName>
    </recommendedName>
</protein>
<dbReference type="OrthoDB" id="9796962at2"/>
<evidence type="ECO:0008006" key="5">
    <source>
        <dbReference type="Google" id="ProtNLM"/>
    </source>
</evidence>
<evidence type="ECO:0000256" key="1">
    <source>
        <dbReference type="SAM" id="MobiDB-lite"/>
    </source>
</evidence>
<dbReference type="AlphaFoldDB" id="A0A1N7PWK2"/>
<evidence type="ECO:0000256" key="2">
    <source>
        <dbReference type="SAM" id="SignalP"/>
    </source>
</evidence>
<sequence length="182" mass="18696">MASFASFHSVLRASAPLAAAAALLFSASAAFAADVTVSDAWARASAGPAKTGAAFFTVTNSGSSDDQLLSASSPAVSATDELHTHIKDGDVMRMRQVEKIDVPAGKAVTLQPGGLHVMLMSLSAPLAEGQTFPLTLTFAKAGTIETTVTVKAAGAMGQMDHSQMDHSKMDHGAMDHSGHTKQ</sequence>
<feature type="compositionally biased region" description="Basic and acidic residues" evidence="1">
    <location>
        <begin position="162"/>
        <end position="182"/>
    </location>
</feature>
<dbReference type="RefSeq" id="WP_076401833.1">
    <property type="nucleotide sequence ID" value="NZ_FTOA01000008.1"/>
</dbReference>
<proteinExistence type="predicted"/>
<evidence type="ECO:0000313" key="4">
    <source>
        <dbReference type="Proteomes" id="UP000185678"/>
    </source>
</evidence>
<feature type="chain" id="PRO_5013134319" description="Copper(I)-binding protein" evidence="2">
    <location>
        <begin position="33"/>
        <end position="182"/>
    </location>
</feature>
<dbReference type="STRING" id="80876.SAMN05421779_108103"/>
<keyword evidence="2" id="KW-0732">Signal</keyword>
<accession>A0A1N7PWK2</accession>
<evidence type="ECO:0000313" key="3">
    <source>
        <dbReference type="EMBL" id="SIT14809.1"/>
    </source>
</evidence>
<dbReference type="EMBL" id="FTOA01000008">
    <property type="protein sequence ID" value="SIT14809.1"/>
    <property type="molecule type" value="Genomic_DNA"/>
</dbReference>
<dbReference type="SUPFAM" id="SSF110087">
    <property type="entry name" value="DR1885-like metal-binding protein"/>
    <property type="match status" value="1"/>
</dbReference>
<keyword evidence="4" id="KW-1185">Reference proteome</keyword>
<organism evidence="3 4">
    <name type="scientific">Insolitispirillum peregrinum</name>
    <dbReference type="NCBI Taxonomy" id="80876"/>
    <lineage>
        <taxon>Bacteria</taxon>
        <taxon>Pseudomonadati</taxon>
        <taxon>Pseudomonadota</taxon>
        <taxon>Alphaproteobacteria</taxon>
        <taxon>Rhodospirillales</taxon>
        <taxon>Novispirillaceae</taxon>
        <taxon>Insolitispirillum</taxon>
    </lineage>
</organism>
<reference evidence="3 4" key="1">
    <citation type="submission" date="2017-01" db="EMBL/GenBank/DDBJ databases">
        <authorList>
            <person name="Mah S.A."/>
            <person name="Swanson W.J."/>
            <person name="Moy G.W."/>
            <person name="Vacquier V.D."/>
        </authorList>
    </citation>
    <scope>NUCLEOTIDE SEQUENCE [LARGE SCALE GENOMIC DNA]</scope>
    <source>
        <strain evidence="3 4">DSM 11589</strain>
    </source>
</reference>
<dbReference type="Pfam" id="PF04314">
    <property type="entry name" value="PCuAC"/>
    <property type="match status" value="1"/>
</dbReference>
<dbReference type="PANTHER" id="PTHR36302:SF1">
    <property type="entry name" value="COPPER CHAPERONE PCU(A)C"/>
    <property type="match status" value="1"/>
</dbReference>
<dbReference type="PANTHER" id="PTHR36302">
    <property type="entry name" value="BLR7088 PROTEIN"/>
    <property type="match status" value="1"/>
</dbReference>
<gene>
    <name evidence="3" type="ORF">SAMN05421779_108103</name>
</gene>
<dbReference type="InterPro" id="IPR007410">
    <property type="entry name" value="LpqE-like"/>
</dbReference>
<name>A0A1N7PWK2_9PROT</name>
<dbReference type="InterPro" id="IPR036182">
    <property type="entry name" value="PCuAC_sf"/>
</dbReference>
<feature type="region of interest" description="Disordered" evidence="1">
    <location>
        <begin position="158"/>
        <end position="182"/>
    </location>
</feature>
<dbReference type="Gene3D" id="2.60.40.1890">
    <property type="entry name" value="PCu(A)C copper chaperone"/>
    <property type="match status" value="1"/>
</dbReference>
<dbReference type="InterPro" id="IPR058248">
    <property type="entry name" value="Lxx211020-like"/>
</dbReference>
<dbReference type="Proteomes" id="UP000185678">
    <property type="component" value="Unassembled WGS sequence"/>
</dbReference>